<organism evidence="1 2">
    <name type="scientific">Streptomyces polychromogenes</name>
    <dbReference type="NCBI Taxonomy" id="67342"/>
    <lineage>
        <taxon>Bacteria</taxon>
        <taxon>Bacillati</taxon>
        <taxon>Actinomycetota</taxon>
        <taxon>Actinomycetes</taxon>
        <taxon>Kitasatosporales</taxon>
        <taxon>Streptomycetaceae</taxon>
        <taxon>Streptomyces</taxon>
    </lineage>
</organism>
<reference evidence="2" key="1">
    <citation type="journal article" date="2019" name="Int. J. Syst. Evol. Microbiol.">
        <title>The Global Catalogue of Microorganisms (GCM) 10K type strain sequencing project: providing services to taxonomists for standard genome sequencing and annotation.</title>
        <authorList>
            <consortium name="The Broad Institute Genomics Platform"/>
            <consortium name="The Broad Institute Genome Sequencing Center for Infectious Disease"/>
            <person name="Wu L."/>
            <person name="Ma J."/>
        </authorList>
    </citation>
    <scope>NUCLEOTIDE SEQUENCE [LARGE SCALE GENOMIC DNA]</scope>
    <source>
        <strain evidence="2">JCM 4505</strain>
    </source>
</reference>
<proteinExistence type="predicted"/>
<evidence type="ECO:0000313" key="2">
    <source>
        <dbReference type="Proteomes" id="UP001501867"/>
    </source>
</evidence>
<accession>A0ABP3ERF9</accession>
<protein>
    <submittedName>
        <fullName evidence="1">Uncharacterized protein</fullName>
    </submittedName>
</protein>
<dbReference type="Proteomes" id="UP001501867">
    <property type="component" value="Unassembled WGS sequence"/>
</dbReference>
<keyword evidence="2" id="KW-1185">Reference proteome</keyword>
<comment type="caution">
    <text evidence="1">The sequence shown here is derived from an EMBL/GenBank/DDBJ whole genome shotgun (WGS) entry which is preliminary data.</text>
</comment>
<dbReference type="EMBL" id="BAAABV010000005">
    <property type="protein sequence ID" value="GAA0270850.1"/>
    <property type="molecule type" value="Genomic_DNA"/>
</dbReference>
<evidence type="ECO:0000313" key="1">
    <source>
        <dbReference type="EMBL" id="GAA0270850.1"/>
    </source>
</evidence>
<gene>
    <name evidence="1" type="ORF">GCM10010302_05500</name>
</gene>
<name>A0ABP3ERF9_9ACTN</name>
<sequence>MEVTCVKEHVDGKSEISMEYNYGGAPEVTAGLSYPVAGMSIYAGVAMVLIRDDAQLPGWYPMEMFDVRDPRMPSHWLFAKYPGSEYLQALWGYEELINDEFHYDALLERDNGALVIFSNRLRGSGVADA</sequence>